<dbReference type="GO" id="GO:0061630">
    <property type="term" value="F:ubiquitin protein ligase activity"/>
    <property type="evidence" value="ECO:0007669"/>
    <property type="project" value="UniProtKB-UniRule"/>
</dbReference>
<keyword evidence="13 16" id="KW-0862">Zinc</keyword>
<dbReference type="OrthoDB" id="6108at2759"/>
<dbReference type="InterPro" id="IPR011016">
    <property type="entry name" value="Znf_RING-CH"/>
</dbReference>
<dbReference type="SMART" id="SM01197">
    <property type="entry name" value="FANCL_C"/>
    <property type="match status" value="1"/>
</dbReference>
<dbReference type="HOGENOM" id="CLU_000471_0_0_1"/>
<dbReference type="InterPro" id="IPR039795">
    <property type="entry name" value="LTN1/Rkr1"/>
</dbReference>
<comment type="function">
    <text evidence="16">E3 ubiquitin-protein ligase. Component of the ribosome quality control complex (RQC), a ribosome-associated complex that mediates ubiquitination and extraction of incompletely synthesized nascent chains for proteasomal degradation.</text>
</comment>
<dbReference type="CDD" id="cd16491">
    <property type="entry name" value="RING-CH-C4HC3_LTN1"/>
    <property type="match status" value="1"/>
</dbReference>
<comment type="catalytic activity">
    <reaction evidence="1 16">
        <text>S-ubiquitinyl-[E2 ubiquitin-conjugating enzyme]-L-cysteine + [acceptor protein]-L-lysine = [E2 ubiquitin-conjugating enzyme]-L-cysteine + N(6)-ubiquitinyl-[acceptor protein]-L-lysine.</text>
        <dbReference type="EC" id="2.3.2.27"/>
    </reaction>
</comment>
<dbReference type="Pfam" id="PF22999">
    <property type="entry name" value="LTN1_E3_ligase_6th"/>
    <property type="match status" value="1"/>
</dbReference>
<keyword evidence="10" id="KW-0677">Repeat</keyword>
<evidence type="ECO:0000256" key="5">
    <source>
        <dbReference type="ARBA" id="ARBA00012483"/>
    </source>
</evidence>
<evidence type="ECO:0000256" key="10">
    <source>
        <dbReference type="ARBA" id="ARBA00022737"/>
    </source>
</evidence>
<reference evidence="20" key="4">
    <citation type="journal article" date="2015" name="G3 (Bethesda)">
        <title>Genome sequences of three phytopathogenic species of the Magnaporthaceae family of fungi.</title>
        <authorList>
            <person name="Okagaki L.H."/>
            <person name="Nunes C.C."/>
            <person name="Sailsbery J."/>
            <person name="Clay B."/>
            <person name="Brown D."/>
            <person name="John T."/>
            <person name="Oh Y."/>
            <person name="Young N."/>
            <person name="Fitzgerald M."/>
            <person name="Haas B.J."/>
            <person name="Zeng Q."/>
            <person name="Young S."/>
            <person name="Adiconis X."/>
            <person name="Fan L."/>
            <person name="Levin J.Z."/>
            <person name="Mitchell T.K."/>
            <person name="Okubara P.A."/>
            <person name="Farman M.L."/>
            <person name="Kohn L.M."/>
            <person name="Birren B."/>
            <person name="Ma L.-J."/>
            <person name="Dean R.A."/>
        </authorList>
    </citation>
    <scope>NUCLEOTIDE SEQUENCE</scope>
    <source>
        <strain evidence="20">R3-111a-1</strain>
    </source>
</reference>
<dbReference type="InterPro" id="IPR016024">
    <property type="entry name" value="ARM-type_fold"/>
</dbReference>
<feature type="domain" description="RING-type" evidence="18">
    <location>
        <begin position="1571"/>
        <end position="1617"/>
    </location>
</feature>
<dbReference type="GO" id="GO:1990112">
    <property type="term" value="C:RQC complex"/>
    <property type="evidence" value="ECO:0007669"/>
    <property type="project" value="UniProtKB-UniRule"/>
</dbReference>
<dbReference type="RefSeq" id="XP_009222568.1">
    <property type="nucleotide sequence ID" value="XM_009224304.1"/>
</dbReference>
<dbReference type="GO" id="GO:1990116">
    <property type="term" value="P:ribosome-associated ubiquitin-dependent protein catabolic process"/>
    <property type="evidence" value="ECO:0007669"/>
    <property type="project" value="UniProtKB-UniRule"/>
</dbReference>
<evidence type="ECO:0000256" key="9">
    <source>
        <dbReference type="ARBA" id="ARBA00022723"/>
    </source>
</evidence>
<comment type="similarity">
    <text evidence="4 16">Belongs to the LTN1 family.</text>
</comment>
<comment type="function">
    <text evidence="14">E3 ubiquitin-protein ligase component of the ribosome quality control complex (RQC), a ribosome-associated complex that mediates ubiquitination and extraction of incompletely synthesized nascent chains for proteasomal degradation. Mediates ubiquitination of proteins derived from mRNAs lacking stop codons (non-stop proteins) and other translation arrest products induced by poly-lysine sequences and tandem rare codons. Ubiquitination leads to CDC48 recruitment for extraction and degradation of the incomplete translation product. May indirectly play a role in chromatin function and transcription.</text>
</comment>
<keyword evidence="11 15" id="KW-0863">Zinc-finger</keyword>
<evidence type="ECO:0000256" key="7">
    <source>
        <dbReference type="ARBA" id="ARBA00022490"/>
    </source>
</evidence>
<dbReference type="STRING" id="644352.J3NYY5"/>
<comment type="pathway">
    <text evidence="3 16">Protein modification; protein ubiquitination.</text>
</comment>
<evidence type="ECO:0000256" key="1">
    <source>
        <dbReference type="ARBA" id="ARBA00000900"/>
    </source>
</evidence>
<dbReference type="GO" id="GO:0005829">
    <property type="term" value="C:cytosol"/>
    <property type="evidence" value="ECO:0007669"/>
    <property type="project" value="UniProtKB-SubCell"/>
</dbReference>
<feature type="region of interest" description="Disordered" evidence="17">
    <location>
        <begin position="1"/>
        <end position="30"/>
    </location>
</feature>
<accession>J3NYY5</accession>
<evidence type="ECO:0000256" key="2">
    <source>
        <dbReference type="ARBA" id="ARBA00004514"/>
    </source>
</evidence>
<dbReference type="InterPro" id="IPR013083">
    <property type="entry name" value="Znf_RING/FYVE/PHD"/>
</dbReference>
<reference evidence="19" key="3">
    <citation type="submission" date="2010-09" db="EMBL/GenBank/DDBJ databases">
        <title>Annotation of Gaeumannomyces graminis var. tritici R3-111a-1.</title>
        <authorList>
            <consortium name="The Broad Institute Genome Sequencing Platform"/>
            <person name="Ma L.-J."/>
            <person name="Dead R."/>
            <person name="Young S.K."/>
            <person name="Zeng Q."/>
            <person name="Gargeya S."/>
            <person name="Fitzgerald M."/>
            <person name="Haas B."/>
            <person name="Abouelleil A."/>
            <person name="Alvarado L."/>
            <person name="Arachchi H.M."/>
            <person name="Berlin A."/>
            <person name="Brown A."/>
            <person name="Chapman S.B."/>
            <person name="Chen Z."/>
            <person name="Dunbar C."/>
            <person name="Freedman E."/>
            <person name="Gearin G."/>
            <person name="Gellesch M."/>
            <person name="Goldberg J."/>
            <person name="Griggs A."/>
            <person name="Gujja S."/>
            <person name="Heiman D."/>
            <person name="Howarth C."/>
            <person name="Larson L."/>
            <person name="Lui A."/>
            <person name="MacDonald P.J.P."/>
            <person name="Mehta T."/>
            <person name="Montmayeur A."/>
            <person name="Murphy C."/>
            <person name="Neiman D."/>
            <person name="Pearson M."/>
            <person name="Priest M."/>
            <person name="Roberts A."/>
            <person name="Saif S."/>
            <person name="Shea T."/>
            <person name="Shenoy N."/>
            <person name="Sisk P."/>
            <person name="Stolte C."/>
            <person name="Sykes S."/>
            <person name="Yandava C."/>
            <person name="Wortman J."/>
            <person name="Nusbaum C."/>
            <person name="Birren B."/>
        </authorList>
    </citation>
    <scope>NUCLEOTIDE SEQUENCE</scope>
    <source>
        <strain evidence="19">R3-111a-1</strain>
    </source>
</reference>
<dbReference type="InterPro" id="IPR001841">
    <property type="entry name" value="Znf_RING"/>
</dbReference>
<proteinExistence type="inferred from homology"/>
<evidence type="ECO:0000256" key="11">
    <source>
        <dbReference type="ARBA" id="ARBA00022771"/>
    </source>
</evidence>
<dbReference type="Gene3D" id="1.25.10.10">
    <property type="entry name" value="Leucine-rich Repeat Variant"/>
    <property type="match status" value="1"/>
</dbReference>
<keyword evidence="9 16" id="KW-0479">Metal-binding</keyword>
<organism evidence="19">
    <name type="scientific">Gaeumannomyces tritici (strain R3-111a-1)</name>
    <name type="common">Wheat and barley take-all root rot fungus</name>
    <name type="synonym">Gaeumannomyces graminis var. tritici</name>
    <dbReference type="NCBI Taxonomy" id="644352"/>
    <lineage>
        <taxon>Eukaryota</taxon>
        <taxon>Fungi</taxon>
        <taxon>Dikarya</taxon>
        <taxon>Ascomycota</taxon>
        <taxon>Pezizomycotina</taxon>
        <taxon>Sordariomycetes</taxon>
        <taxon>Sordariomycetidae</taxon>
        <taxon>Magnaporthales</taxon>
        <taxon>Magnaporthaceae</taxon>
        <taxon>Gaeumannomyces</taxon>
    </lineage>
</organism>
<dbReference type="Gene3D" id="3.30.40.10">
    <property type="entry name" value="Zinc/RING finger domain, C3HC4 (zinc finger)"/>
    <property type="match status" value="1"/>
</dbReference>
<dbReference type="InterPro" id="IPR057030">
    <property type="entry name" value="TPR_Rkr-1"/>
</dbReference>
<evidence type="ECO:0000313" key="19">
    <source>
        <dbReference type="EMBL" id="EJT76568.1"/>
    </source>
</evidence>
<dbReference type="PANTHER" id="PTHR12389">
    <property type="entry name" value="ZINC FINGER PROTEIN 294"/>
    <property type="match status" value="1"/>
</dbReference>
<evidence type="ECO:0000256" key="15">
    <source>
        <dbReference type="PROSITE-ProRule" id="PRU00175"/>
    </source>
</evidence>
<dbReference type="EMBL" id="GL385397">
    <property type="protein sequence ID" value="EJT76568.1"/>
    <property type="molecule type" value="Genomic_DNA"/>
</dbReference>
<reference evidence="20" key="5">
    <citation type="submission" date="2018-04" db="UniProtKB">
        <authorList>
            <consortium name="EnsemblFungi"/>
        </authorList>
    </citation>
    <scope>IDENTIFICATION</scope>
    <source>
        <strain evidence="20">R3-111a-1</strain>
    </source>
</reference>
<evidence type="ECO:0000313" key="20">
    <source>
        <dbReference type="EnsemblFungi" id="EJT76568"/>
    </source>
</evidence>
<comment type="subcellular location">
    <subcellularLocation>
        <location evidence="2">Cytoplasm</location>
        <location evidence="2">Cytosol</location>
    </subcellularLocation>
</comment>
<dbReference type="SMART" id="SM00744">
    <property type="entry name" value="RINGv"/>
    <property type="match status" value="1"/>
</dbReference>
<evidence type="ECO:0000256" key="3">
    <source>
        <dbReference type="ARBA" id="ARBA00004906"/>
    </source>
</evidence>
<keyword evidence="7" id="KW-0963">Cytoplasm</keyword>
<evidence type="ECO:0000256" key="12">
    <source>
        <dbReference type="ARBA" id="ARBA00022786"/>
    </source>
</evidence>
<evidence type="ECO:0000313" key="21">
    <source>
        <dbReference type="Proteomes" id="UP000006039"/>
    </source>
</evidence>
<evidence type="ECO:0000259" key="18">
    <source>
        <dbReference type="PROSITE" id="PS50089"/>
    </source>
</evidence>
<comment type="subunit">
    <text evidence="16">Component of the ribosome quality control complex (RQC).</text>
</comment>
<dbReference type="SMART" id="SM00184">
    <property type="entry name" value="RING"/>
    <property type="match status" value="1"/>
</dbReference>
<dbReference type="FunFam" id="3.30.40.10:FF:000038">
    <property type="entry name" value="E3 ubiquitin-protein ligase listerin"/>
    <property type="match status" value="1"/>
</dbReference>
<dbReference type="GO" id="GO:0016567">
    <property type="term" value="P:protein ubiquitination"/>
    <property type="evidence" value="ECO:0007669"/>
    <property type="project" value="UniProtKB-UniPathway"/>
</dbReference>
<dbReference type="VEuPathDB" id="FungiDB:GGTG_06486"/>
<dbReference type="GO" id="GO:0043023">
    <property type="term" value="F:ribosomal large subunit binding"/>
    <property type="evidence" value="ECO:0007669"/>
    <property type="project" value="TreeGrafter"/>
</dbReference>
<evidence type="ECO:0000256" key="14">
    <source>
        <dbReference type="ARBA" id="ARBA00055150"/>
    </source>
</evidence>
<gene>
    <name evidence="20" type="primary">20346944</name>
    <name evidence="19" type="ORF">GGTG_06486</name>
</gene>
<dbReference type="Pfam" id="PF22958">
    <property type="entry name" value="Ltn1_1st"/>
    <property type="match status" value="1"/>
</dbReference>
<evidence type="ECO:0000256" key="17">
    <source>
        <dbReference type="SAM" id="MobiDB-lite"/>
    </source>
</evidence>
<dbReference type="EC" id="2.3.2.27" evidence="5 16"/>
<reference evidence="19" key="2">
    <citation type="submission" date="2010-07" db="EMBL/GenBank/DDBJ databases">
        <authorList>
            <consortium name="The Broad Institute Genome Sequencing Platform"/>
            <consortium name="Broad Institute Genome Sequencing Center for Infectious Disease"/>
            <person name="Ma L.-J."/>
            <person name="Dead R."/>
            <person name="Young S."/>
            <person name="Zeng Q."/>
            <person name="Koehrsen M."/>
            <person name="Alvarado L."/>
            <person name="Berlin A."/>
            <person name="Chapman S.B."/>
            <person name="Chen Z."/>
            <person name="Freedman E."/>
            <person name="Gellesch M."/>
            <person name="Goldberg J."/>
            <person name="Griggs A."/>
            <person name="Gujja S."/>
            <person name="Heilman E.R."/>
            <person name="Heiman D."/>
            <person name="Hepburn T."/>
            <person name="Howarth C."/>
            <person name="Jen D."/>
            <person name="Larson L."/>
            <person name="Mehta T."/>
            <person name="Neiman D."/>
            <person name="Pearson M."/>
            <person name="Roberts A."/>
            <person name="Saif S."/>
            <person name="Shea T."/>
            <person name="Shenoy N."/>
            <person name="Sisk P."/>
            <person name="Stolte C."/>
            <person name="Sykes S."/>
            <person name="Walk T."/>
            <person name="White J."/>
            <person name="Yandava C."/>
            <person name="Haas B."/>
            <person name="Nusbaum C."/>
            <person name="Birren B."/>
        </authorList>
    </citation>
    <scope>NUCLEOTIDE SEQUENCE</scope>
    <source>
        <strain evidence="19">R3-111a-1</strain>
    </source>
</reference>
<protein>
    <recommendedName>
        <fullName evidence="6 16">E3 ubiquitin-protein ligase listerin</fullName>
        <ecNumber evidence="5 16">2.3.2.27</ecNumber>
    </recommendedName>
    <alternativeName>
        <fullName evidence="16">RING-type E3 ubiquitin transferase listerin</fullName>
    </alternativeName>
</protein>
<evidence type="ECO:0000256" key="13">
    <source>
        <dbReference type="ARBA" id="ARBA00022833"/>
    </source>
</evidence>
<dbReference type="EnsemblFungi" id="EJT76568">
    <property type="protein sequence ID" value="EJT76568"/>
    <property type="gene ID" value="GGTG_06486"/>
</dbReference>
<dbReference type="Proteomes" id="UP000006039">
    <property type="component" value="Unassembled WGS sequence"/>
</dbReference>
<dbReference type="Pfam" id="PF23280">
    <property type="entry name" value="TPR_26"/>
    <property type="match status" value="1"/>
</dbReference>
<dbReference type="InterPro" id="IPR011989">
    <property type="entry name" value="ARM-like"/>
</dbReference>
<name>J3NYY5_GAET3</name>
<dbReference type="PANTHER" id="PTHR12389:SF0">
    <property type="entry name" value="E3 UBIQUITIN-PROTEIN LIGASE LISTERIN"/>
    <property type="match status" value="1"/>
</dbReference>
<dbReference type="Pfam" id="PF13639">
    <property type="entry name" value="zf-RING_2"/>
    <property type="match status" value="1"/>
</dbReference>
<dbReference type="InterPro" id="IPR054477">
    <property type="entry name" value="LTN1_E3_ligase_6th"/>
</dbReference>
<dbReference type="Pfam" id="PF23009">
    <property type="entry name" value="UBC_like"/>
    <property type="match status" value="1"/>
</dbReference>
<dbReference type="PROSITE" id="PS50089">
    <property type="entry name" value="ZF_RING_2"/>
    <property type="match status" value="1"/>
</dbReference>
<reference evidence="21" key="1">
    <citation type="submission" date="2010-07" db="EMBL/GenBank/DDBJ databases">
        <title>The genome sequence of Gaeumannomyces graminis var. tritici strain R3-111a-1.</title>
        <authorList>
            <consortium name="The Broad Institute Genome Sequencing Platform"/>
            <person name="Ma L.-J."/>
            <person name="Dead R."/>
            <person name="Young S."/>
            <person name="Zeng Q."/>
            <person name="Koehrsen M."/>
            <person name="Alvarado L."/>
            <person name="Berlin A."/>
            <person name="Chapman S.B."/>
            <person name="Chen Z."/>
            <person name="Freedman E."/>
            <person name="Gellesch M."/>
            <person name="Goldberg J."/>
            <person name="Griggs A."/>
            <person name="Gujja S."/>
            <person name="Heilman E.R."/>
            <person name="Heiman D."/>
            <person name="Hepburn T."/>
            <person name="Howarth C."/>
            <person name="Jen D."/>
            <person name="Larson L."/>
            <person name="Mehta T."/>
            <person name="Neiman D."/>
            <person name="Pearson M."/>
            <person name="Roberts A."/>
            <person name="Saif S."/>
            <person name="Shea T."/>
            <person name="Shenoy N."/>
            <person name="Sisk P."/>
            <person name="Stolte C."/>
            <person name="Sykes S."/>
            <person name="Walk T."/>
            <person name="White J."/>
            <person name="Yandava C."/>
            <person name="Haas B."/>
            <person name="Nusbaum C."/>
            <person name="Birren B."/>
        </authorList>
    </citation>
    <scope>NUCLEOTIDE SEQUENCE [LARGE SCALE GENOMIC DNA]</scope>
    <source>
        <strain evidence="21">R3-111a-1</strain>
    </source>
</reference>
<dbReference type="FunCoup" id="J3NYY5">
    <property type="interactions" value="565"/>
</dbReference>
<dbReference type="SUPFAM" id="SSF48371">
    <property type="entry name" value="ARM repeat"/>
    <property type="match status" value="1"/>
</dbReference>
<dbReference type="UniPathway" id="UPA00143"/>
<dbReference type="GO" id="GO:0072344">
    <property type="term" value="P:rescue of stalled ribosome"/>
    <property type="evidence" value="ECO:0007669"/>
    <property type="project" value="UniProtKB-UniRule"/>
</dbReference>
<dbReference type="InterPro" id="IPR054478">
    <property type="entry name" value="LTN1_UBC"/>
</dbReference>
<dbReference type="GO" id="GO:0008270">
    <property type="term" value="F:zinc ion binding"/>
    <property type="evidence" value="ECO:0007669"/>
    <property type="project" value="UniProtKB-KW"/>
</dbReference>
<dbReference type="eggNOG" id="KOG0803">
    <property type="taxonomic scope" value="Eukaryota"/>
</dbReference>
<evidence type="ECO:0000256" key="16">
    <source>
        <dbReference type="RuleBase" id="RU367090"/>
    </source>
</evidence>
<keyword evidence="8 16" id="KW-0808">Transferase</keyword>
<dbReference type="SUPFAM" id="SSF57850">
    <property type="entry name" value="RING/U-box"/>
    <property type="match status" value="1"/>
</dbReference>
<dbReference type="GeneID" id="20346944"/>
<dbReference type="InterPro" id="IPR039804">
    <property type="entry name" value="RING-CH-C4HC3_LTN1"/>
</dbReference>
<evidence type="ECO:0000256" key="4">
    <source>
        <dbReference type="ARBA" id="ARBA00007997"/>
    </source>
</evidence>
<keyword evidence="12 16" id="KW-0833">Ubl conjugation pathway</keyword>
<keyword evidence="21" id="KW-1185">Reference proteome</keyword>
<evidence type="ECO:0000256" key="8">
    <source>
        <dbReference type="ARBA" id="ARBA00022679"/>
    </source>
</evidence>
<dbReference type="InterPro" id="IPR054476">
    <property type="entry name" value="Ltn1_N"/>
</dbReference>
<evidence type="ECO:0000256" key="6">
    <source>
        <dbReference type="ARBA" id="ARBA00017157"/>
    </source>
</evidence>
<sequence>MTRFSGKSRAAGGAKGFSSHSPSPFGAFSSSAGGSRLSYLFEPPNLSSISDPNVAVSLKNVLKKDSTTKARALEELVSHAQQQPPASAPDGVEDAVLDAWVQIYPRAAVDNSRRVRELAHSLLLDLVKSAKKRMERRIPKIVGPWLAGTYDKDRVVARAATDALQSLFNTDEKILQFWRRCQPQILEYAIEAVQETPDSLSDERSTTKDDSEAKYHRVLSGGLSLVMALLQRLDVSEIQKNQEDYDRFFSLDAVWNAATSQDSFVRRQYYQLLSLALETQEAALDAHIPKVGKLLVSEAVKSDQTGSATDLVKVLASLTKLHPEIWGTKKPSLPRLRVLLEKGSQGSAAPSMFWQFLDQLIAVMPQENLTPETAADTLKSIKTGISNRSEPATAALDAWSTYLSVFRRLSPKLASGELRSDLATKYIQPLIEDYVHTEGVASRSTTQLTVAVRATLMLSSLSDPTITQVAKEIWNTISDQLVENLQSSLSEAPEDFEKAQKTLADECTRFYSVVGGIHERTSSNTAKEAAEVAVDITSPAAAKLLLGAMQVLIRGTYKLFGAASVLDAALSKCPFLLKREEVMPDLERLFPTDSQATLETMLSSDSAPFLLSFLASLFNLDGWDDYCKSALSAIIGSLLSHPDQAVSTRYLAKLLSQKAFAPLARQQSSLQDYLKRNCLECARGANHSWELFEACFTFDILAPEVASETAEGLWAIFEGQPVTEAEVPLKALEIVAQRKPTLLSDSSDLHLGLVAKLLSMAEISDQKLSSQSERVRLLLEPHADGGPPLVRIIQQNLEEASPASLGVDTLVDQASKMAQMPGVSLEDLFPSTTAWIDQLILFLDGSLNPSLSLTSDMGGVYLLGSANRREHHYHPRDRKGLSVPARMAVYTTKLLTSDLKITALPKEFQVELLCLLSLVEYVVADQIVLLEENRLWASLSQPEELAEAEELVSSTRRIINDTIAAADPGQSGVPAKEGVVGELVKVLIGQSQTLSPLAVYSARALAQILRMLTERHGFRASQQELWVTSIATMSATPATILPCAAILSGYGELLASSAAVGMMLNRLVSDIAYAKSPDSLQTLLNLILFNACMPIYAADGPPVANNRLVFAVRQITSWFDNPDVLGSKMATECCRALGHLFPCVKDVYGSHWEKALGFCRHLWDKAARETEDRRLPYVHASLKLVSLVEGFDEPNDDLADAIISFTGDKTEGLLRLLMLEDGATSQPAERVNALLCRQTERIPLEHIKDLGGIYGLMDATSRDIQRAAFGLLHRKIPSEQARLSEEILLEKTKPHLPAELLSLLLDPPTLETFHDELLAGFPTPVRGYLLTWVVIFDAFGAAAFRLRSEYYENLKATGSLGPLLDLTFDVLGHSVARPLNLEKAHITADRIMSYDMKFAEAETEELNMHWLFVHVYYLALRYVPGLVKSWYIECRSKQTRIAVEAWTRRYFSPLIVAHTIDEVVKWNDEQEPPEDDEKELIIKTNKSAREVTVGYQVDEEEAAIAIKMPESYPLDPVSVISVNRVAVTEKKWQSWLMTTQGVITFSHGSVIDGITTFRRNVVAMMKDQSECAICYCLVSSDKRLPDKRCGTCKNLFHRSCLLKWFQSSAQNTCPLCRNQIDYGVPRRQTGDYIWGPRG</sequence>